<evidence type="ECO:0000256" key="2">
    <source>
        <dbReference type="ARBA" id="ARBA00022835"/>
    </source>
</evidence>
<dbReference type="GO" id="GO:0000177">
    <property type="term" value="C:cytoplasmic exosome (RNase complex)"/>
    <property type="evidence" value="ECO:0007669"/>
    <property type="project" value="TreeGrafter"/>
</dbReference>
<feature type="domain" description="K Homology" evidence="4">
    <location>
        <begin position="165"/>
        <end position="210"/>
    </location>
</feature>
<dbReference type="SUPFAM" id="SSF54791">
    <property type="entry name" value="Eukaryotic type KH-domain (KH-domain type I)"/>
    <property type="match status" value="1"/>
</dbReference>
<dbReference type="GO" id="GO:0000176">
    <property type="term" value="C:nuclear exosome (RNase complex)"/>
    <property type="evidence" value="ECO:0007669"/>
    <property type="project" value="TreeGrafter"/>
</dbReference>
<dbReference type="EMBL" id="FO082871">
    <property type="protein sequence ID" value="SIO73187.1"/>
    <property type="molecule type" value="Genomic_DNA"/>
</dbReference>
<sequence>MPSEILYHKTNFYLVGDKIDNNNEDVNDSSNLPAVKHSITGIDSYQCGIHLRSPIYPFNTKKFTAQKFYTPKIGDHVIAIVTNKNSDYFTLDINCGFRATIDAVDGFPMASRRNIPNLKEKDAIFCQVSHIYRSQALPTKVTCIDPSCNKSWTTFETYFGQLVGGMVIRMDIPICYSLAAKPCHLLSSLGNTCKYEIAVGLNGRVWIKTERLEDLVFITNALRSMGWNESLH</sequence>
<dbReference type="RefSeq" id="XP_021337295.1">
    <property type="nucleotide sequence ID" value="XM_021481551.1"/>
</dbReference>
<dbReference type="PANTHER" id="PTHR21321:SF1">
    <property type="entry name" value="EXOSOME COMPLEX COMPONENT RRP40"/>
    <property type="match status" value="1"/>
</dbReference>
<dbReference type="GeneID" id="24423198"/>
<evidence type="ECO:0000313" key="6">
    <source>
        <dbReference type="Proteomes" id="UP000002899"/>
    </source>
</evidence>
<reference evidence="5 6" key="1">
    <citation type="journal article" date="2012" name="Nucleic Acids Res.">
        <title>Sequencing of the smallest Apicomplexan genome from the human pathogen Babesia microti.</title>
        <authorList>
            <person name="Cornillot E."/>
            <person name="Hadj-Kaddour K."/>
            <person name="Dassouli A."/>
            <person name="Noel B."/>
            <person name="Ranwez V."/>
            <person name="Vacherie B."/>
            <person name="Augagneur Y."/>
            <person name="Bres V."/>
            <person name="Duclos A."/>
            <person name="Randazzo S."/>
            <person name="Carcy B."/>
            <person name="Debierre-Grockiego F."/>
            <person name="Delbecq S."/>
            <person name="Moubri-Menage K."/>
            <person name="Shams-Eldin H."/>
            <person name="Usmani-Brown S."/>
            <person name="Bringaud F."/>
            <person name="Wincker P."/>
            <person name="Vivares C.P."/>
            <person name="Schwarz R.T."/>
            <person name="Schetters T.P."/>
            <person name="Krause P.J."/>
            <person name="Gorenflot A."/>
            <person name="Berry V."/>
            <person name="Barbe V."/>
            <person name="Ben Mamoun C."/>
        </authorList>
    </citation>
    <scope>NUCLEOTIDE SEQUENCE [LARGE SCALE GENOMIC DNA]</scope>
    <source>
        <strain evidence="5 6">RI</strain>
    </source>
</reference>
<dbReference type="InterPro" id="IPR026699">
    <property type="entry name" value="Exosome_RNA_bind1/RRP40/RRP4"/>
</dbReference>
<dbReference type="Pfam" id="PF21262">
    <property type="entry name" value="RRP40_S1"/>
    <property type="match status" value="1"/>
</dbReference>
<keyword evidence="6" id="KW-1185">Reference proteome</keyword>
<dbReference type="GO" id="GO:0003723">
    <property type="term" value="F:RNA binding"/>
    <property type="evidence" value="ECO:0007669"/>
    <property type="project" value="UniProtKB-KW"/>
</dbReference>
<dbReference type="Gene3D" id="3.30.1370.10">
    <property type="entry name" value="K Homology domain, type 1"/>
    <property type="match status" value="1"/>
</dbReference>
<dbReference type="GO" id="GO:0071035">
    <property type="term" value="P:nuclear polyadenylation-dependent rRNA catabolic process"/>
    <property type="evidence" value="ECO:0007669"/>
    <property type="project" value="TreeGrafter"/>
</dbReference>
<dbReference type="InterPro" id="IPR004088">
    <property type="entry name" value="KH_dom_type_1"/>
</dbReference>
<dbReference type="GO" id="GO:0034475">
    <property type="term" value="P:U4 snRNA 3'-end processing"/>
    <property type="evidence" value="ECO:0007669"/>
    <property type="project" value="TreeGrafter"/>
</dbReference>
<keyword evidence="3" id="KW-0694">RNA-binding</keyword>
<organism evidence="5 6">
    <name type="scientific">Babesia microti (strain RI)</name>
    <dbReference type="NCBI Taxonomy" id="1133968"/>
    <lineage>
        <taxon>Eukaryota</taxon>
        <taxon>Sar</taxon>
        <taxon>Alveolata</taxon>
        <taxon>Apicomplexa</taxon>
        <taxon>Aconoidasida</taxon>
        <taxon>Piroplasmida</taxon>
        <taxon>Babesiidae</taxon>
        <taxon>Babesia</taxon>
    </lineage>
</organism>
<dbReference type="InterPro" id="IPR036612">
    <property type="entry name" value="KH_dom_type_1_sf"/>
</dbReference>
<dbReference type="Gene3D" id="2.40.50.140">
    <property type="entry name" value="Nucleic acid-binding proteins"/>
    <property type="match status" value="1"/>
</dbReference>
<dbReference type="Proteomes" id="UP000002899">
    <property type="component" value="Chromosome I"/>
</dbReference>
<dbReference type="InterPro" id="IPR012340">
    <property type="entry name" value="NA-bd_OB-fold"/>
</dbReference>
<dbReference type="Pfam" id="PF15985">
    <property type="entry name" value="KH_6"/>
    <property type="match status" value="1"/>
</dbReference>
<dbReference type="VEuPathDB" id="PiroplasmaDB:BMR1_01G00590"/>
<comment type="subcellular location">
    <subcellularLocation>
        <location evidence="1">Nucleus</location>
    </subcellularLocation>
</comment>
<protein>
    <submittedName>
        <fullName evidence="5">Exosome complex component RRP40</fullName>
    </submittedName>
</protein>
<dbReference type="OrthoDB" id="364587at2759"/>
<evidence type="ECO:0000256" key="1">
    <source>
        <dbReference type="ARBA" id="ARBA00004123"/>
    </source>
</evidence>
<accession>A0A1N6LWD8</accession>
<dbReference type="PANTHER" id="PTHR21321">
    <property type="entry name" value="PNAS-3 RELATED"/>
    <property type="match status" value="1"/>
</dbReference>
<evidence type="ECO:0000313" key="5">
    <source>
        <dbReference type="EMBL" id="SIO73187.1"/>
    </source>
</evidence>
<dbReference type="AlphaFoldDB" id="A0A1N6LWD8"/>
<dbReference type="SUPFAM" id="SSF50249">
    <property type="entry name" value="Nucleic acid-binding proteins"/>
    <property type="match status" value="1"/>
</dbReference>
<reference evidence="5 6" key="2">
    <citation type="journal article" date="2013" name="PLoS ONE">
        <title>Whole genome mapping and re-organization of the nuclear and mitochondrial genomes of Babesia microti isolates.</title>
        <authorList>
            <person name="Cornillot E."/>
            <person name="Dassouli A."/>
            <person name="Garg A."/>
            <person name="Pachikara N."/>
            <person name="Randazzo S."/>
            <person name="Depoix D."/>
            <person name="Carcy B."/>
            <person name="Delbecq S."/>
            <person name="Frutos R."/>
            <person name="Silva J.C."/>
            <person name="Sutton R."/>
            <person name="Krause P.J."/>
            <person name="Mamoun C.B."/>
        </authorList>
    </citation>
    <scope>NUCLEOTIDE SEQUENCE [LARGE SCALE GENOMIC DNA]</scope>
    <source>
        <strain evidence="5 6">RI</strain>
    </source>
</reference>
<evidence type="ECO:0000256" key="3">
    <source>
        <dbReference type="ARBA" id="ARBA00022884"/>
    </source>
</evidence>
<keyword evidence="2" id="KW-0271">Exosome</keyword>
<dbReference type="GO" id="GO:0071051">
    <property type="term" value="P:poly(A)-dependent snoRNA 3'-end processing"/>
    <property type="evidence" value="ECO:0007669"/>
    <property type="project" value="TreeGrafter"/>
</dbReference>
<dbReference type="GO" id="GO:0071038">
    <property type="term" value="P:TRAMP-dependent tRNA surveillance pathway"/>
    <property type="evidence" value="ECO:0007669"/>
    <property type="project" value="TreeGrafter"/>
</dbReference>
<evidence type="ECO:0000259" key="4">
    <source>
        <dbReference type="Pfam" id="PF15985"/>
    </source>
</evidence>
<dbReference type="GO" id="GO:0071034">
    <property type="term" value="P:CUT catabolic process"/>
    <property type="evidence" value="ECO:0007669"/>
    <property type="project" value="TreeGrafter"/>
</dbReference>
<name>A0A1N6LWD8_BABMR</name>
<gene>
    <name evidence="5" type="ORF">BMR1_01G00590</name>
</gene>
<dbReference type="GO" id="GO:0000467">
    <property type="term" value="P:exonucleolytic trimming to generate mature 3'-end of 5.8S rRNA from tricistronic rRNA transcript (SSU-rRNA, 5.8S rRNA, LSU-rRNA)"/>
    <property type="evidence" value="ECO:0007669"/>
    <property type="project" value="TreeGrafter"/>
</dbReference>
<dbReference type="KEGG" id="bmic:BMR1_01G00590"/>
<reference evidence="5 6" key="3">
    <citation type="journal article" date="2016" name="Sci. Rep.">
        <title>Genome-wide diversity and gene expression profiling of Babesia microti isolates identify polymorphic genes that mediate host-pathogen interactions.</title>
        <authorList>
            <person name="Silva J.C."/>
            <person name="Cornillot E."/>
            <person name="McCracken C."/>
            <person name="Usmani-Brown S."/>
            <person name="Dwivedi A."/>
            <person name="Ifeonu O.O."/>
            <person name="Crabtree J."/>
            <person name="Gotia H.T."/>
            <person name="Virji A.Z."/>
            <person name="Reynes C."/>
            <person name="Colinge J."/>
            <person name="Kumar V."/>
            <person name="Lawres L."/>
            <person name="Pazzi J.E."/>
            <person name="Pablo J.V."/>
            <person name="Hung C."/>
            <person name="Brancato J."/>
            <person name="Kumari P."/>
            <person name="Orvis J."/>
            <person name="Tretina K."/>
            <person name="Chibucos M."/>
            <person name="Ott S."/>
            <person name="Sadzewicz L."/>
            <person name="Sengamalay N."/>
            <person name="Shetty A.C."/>
            <person name="Su Q."/>
            <person name="Tallon L."/>
            <person name="Fraser C.M."/>
            <person name="Frutos R."/>
            <person name="Molina D.M."/>
            <person name="Krause P.J."/>
            <person name="Ben Mamoun C."/>
        </authorList>
    </citation>
    <scope>NUCLEOTIDE SEQUENCE [LARGE SCALE GENOMIC DNA]</scope>
    <source>
        <strain evidence="5 6">RI</strain>
    </source>
</reference>
<proteinExistence type="predicted"/>